<dbReference type="GO" id="GO:0005509">
    <property type="term" value="F:calcium ion binding"/>
    <property type="evidence" value="ECO:0007669"/>
    <property type="project" value="InterPro"/>
</dbReference>
<dbReference type="PANTHER" id="PTHR38340:SF1">
    <property type="entry name" value="S-LAYER PROTEIN"/>
    <property type="match status" value="1"/>
</dbReference>
<feature type="compositionally biased region" description="Basic and acidic residues" evidence="3">
    <location>
        <begin position="855"/>
        <end position="865"/>
    </location>
</feature>
<dbReference type="GO" id="GO:0006629">
    <property type="term" value="P:lipid metabolic process"/>
    <property type="evidence" value="ECO:0007669"/>
    <property type="project" value="InterPro"/>
</dbReference>
<dbReference type="GO" id="GO:0005576">
    <property type="term" value="C:extracellular region"/>
    <property type="evidence" value="ECO:0007669"/>
    <property type="project" value="UniProtKB-SubCell"/>
</dbReference>
<dbReference type="Pfam" id="PF00353">
    <property type="entry name" value="HemolysinCabind"/>
    <property type="match status" value="2"/>
</dbReference>
<evidence type="ECO:0000313" key="5">
    <source>
        <dbReference type="Proteomes" id="UP000269154"/>
    </source>
</evidence>
<dbReference type="AlphaFoldDB" id="A0A3N6QUY0"/>
<comment type="caution">
    <text evidence="4">The sequence shown here is derived from an EMBL/GenBank/DDBJ whole genome shotgun (WGS) entry which is preliminary data.</text>
</comment>
<dbReference type="InterPro" id="IPR001343">
    <property type="entry name" value="Hemolysn_Ca-bd"/>
</dbReference>
<sequence length="974" mass="105024">MTFTTNQPAQMTGLNGYKVKPVITIGETIPGTSGNYTPPGILDGIGAFELEEDTVRVLVNHELRSGVGYAYALANGTELTGARISYFDIDKETLEVVDAGLAYDTIINRNGEVVDDISDIEFGGLNRFCSSIYVEGNQFASGSGIVDNIYFTGEETFGGTEFALDIENNTLHAVPWLGRAGWENITQVDTGDTDEVGILVGDDREAAPLLLYVGEKDTTEGAGFLERNGLADGSLYVWVPDAELGDTEGENDPDSNPDPAGFNGTGNSESGTFVEIDYYRPEEAGSAEDTDGDGSIQDELGYDEMGFATQTQQDLLAEEAGAFQFSRPEDVATNPADGTEAVLASTGRSGRFPDDVWGITYSVNLEFGDSDITADLKILYDGDDAGDGQFAHPDFGLRSPDNLDWADDGYIYINEDRSIGEFGDTSGEEASIWKLDPTTGELIRVAQMDRSAVPGEPIPQTDGDPDDIGDWESSGILDVSSLFDQEPGELFLFDVQAHSLRDGVIAEENLVQGGQLAFLQEIPEPRSEAVPFTHAHNDYEHDFPLFDALSYGFISVESDIWLYPGDDGNLRVAHDPVLNPTTLPTIEELYLDPLQDLKEEFDNGGVYADGTPLTLLIDIKSEGLSTYQRLHEVLTEYQEESPGLFTTYTQDEMGNYTVTPGAVTPIISGDRPREFMESQEVRYAGYDGRKSDIGTDADPGFMPLISDNWNNFFSGDLAWDGTGTIPEDTETELNRIVSEVQGEDKIFRFWNLPQDAPSVWGPLFEAEIDLINTDDLAGLSNFIQSELENQEPLNLVGTDGDDMLVGRQGDDTIAGLQGDDQIDGRGGDDILRGDQNSRSSGSSVAGDDTINGGTGDDRIGGKGGDDQLYGDEGNDSIWGDDGDDLLRGGLGNDVLTGDDFSGGQGSDTFILAVGEGTDTIVDFEVGTDFIGLADGLMFADLSFTGNSIISDEETLAVLNGIDTTTLTESDFMSV</sequence>
<dbReference type="PANTHER" id="PTHR38340">
    <property type="entry name" value="S-LAYER PROTEIN"/>
    <property type="match status" value="1"/>
</dbReference>
<dbReference type="GO" id="GO:0008081">
    <property type="term" value="F:phosphoric diester hydrolase activity"/>
    <property type="evidence" value="ECO:0007669"/>
    <property type="project" value="InterPro"/>
</dbReference>
<feature type="compositionally biased region" description="Basic and acidic residues" evidence="3">
    <location>
        <begin position="822"/>
        <end position="832"/>
    </location>
</feature>
<evidence type="ECO:0000256" key="2">
    <source>
        <dbReference type="ARBA" id="ARBA00022525"/>
    </source>
</evidence>
<reference evidence="4 5" key="1">
    <citation type="journal article" date="2018" name="ACS Chem. Biol.">
        <title>Ketoreductase domain dysfunction expands chemodiversity: malyngamide biosynthesis in the cyanobacterium Okeania hirsuta.</title>
        <authorList>
            <person name="Moss N.A."/>
            <person name="Leao T."/>
            <person name="Rankin M."/>
            <person name="McCullough T.M."/>
            <person name="Qu P."/>
            <person name="Korobeynikov A."/>
            <person name="Smith J.L."/>
            <person name="Gerwick L."/>
            <person name="Gerwick W.H."/>
        </authorList>
    </citation>
    <scope>NUCLEOTIDE SEQUENCE [LARGE SCALE GENOMIC DNA]</scope>
    <source>
        <strain evidence="4 5">PAB10Feb10-1</strain>
    </source>
</reference>
<dbReference type="InterPro" id="IPR011049">
    <property type="entry name" value="Serralysin-like_metalloprot_C"/>
</dbReference>
<keyword evidence="5" id="KW-1185">Reference proteome</keyword>
<feature type="region of interest" description="Disordered" evidence="3">
    <location>
        <begin position="244"/>
        <end position="271"/>
    </location>
</feature>
<proteinExistence type="predicted"/>
<dbReference type="PRINTS" id="PR00313">
    <property type="entry name" value="CABNDNGRPT"/>
</dbReference>
<dbReference type="InterPro" id="IPR050557">
    <property type="entry name" value="RTX_toxin/Mannuronan_C5-epim"/>
</dbReference>
<dbReference type="InterPro" id="IPR018511">
    <property type="entry name" value="Hemolysin-typ_Ca-bd_CS"/>
</dbReference>
<gene>
    <name evidence="4" type="ORF">D5R40_04990</name>
</gene>
<dbReference type="Proteomes" id="UP000269154">
    <property type="component" value="Unassembled WGS sequence"/>
</dbReference>
<dbReference type="InterPro" id="IPR017946">
    <property type="entry name" value="PLC-like_Pdiesterase_TIM-brl"/>
</dbReference>
<feature type="region of interest" description="Disordered" evidence="3">
    <location>
        <begin position="800"/>
        <end position="876"/>
    </location>
</feature>
<dbReference type="PROSITE" id="PS00330">
    <property type="entry name" value="HEMOLYSIN_CALCIUM"/>
    <property type="match status" value="1"/>
</dbReference>
<dbReference type="SUPFAM" id="SSF51120">
    <property type="entry name" value="beta-Roll"/>
    <property type="match status" value="1"/>
</dbReference>
<organism evidence="4 5">
    <name type="scientific">Okeania hirsuta</name>
    <dbReference type="NCBI Taxonomy" id="1458930"/>
    <lineage>
        <taxon>Bacteria</taxon>
        <taxon>Bacillati</taxon>
        <taxon>Cyanobacteriota</taxon>
        <taxon>Cyanophyceae</taxon>
        <taxon>Oscillatoriophycideae</taxon>
        <taxon>Oscillatoriales</taxon>
        <taxon>Microcoleaceae</taxon>
        <taxon>Okeania</taxon>
    </lineage>
</organism>
<evidence type="ECO:0000256" key="3">
    <source>
        <dbReference type="SAM" id="MobiDB-lite"/>
    </source>
</evidence>
<evidence type="ECO:0000256" key="1">
    <source>
        <dbReference type="ARBA" id="ARBA00004613"/>
    </source>
</evidence>
<dbReference type="SUPFAM" id="SSF51695">
    <property type="entry name" value="PLC-like phosphodiesterases"/>
    <property type="match status" value="1"/>
</dbReference>
<dbReference type="Gene3D" id="2.150.10.10">
    <property type="entry name" value="Serralysin-like metalloprotease, C-terminal"/>
    <property type="match status" value="2"/>
</dbReference>
<dbReference type="OrthoDB" id="384721at2"/>
<dbReference type="EMBL" id="RCBY01000016">
    <property type="protein sequence ID" value="RQH52745.1"/>
    <property type="molecule type" value="Genomic_DNA"/>
</dbReference>
<protein>
    <submittedName>
        <fullName evidence="4">DUF839 domain-containing protein</fullName>
    </submittedName>
</protein>
<accession>A0A3N6QUY0</accession>
<keyword evidence="2" id="KW-0964">Secreted</keyword>
<name>A0A3N6QUY0_9CYAN</name>
<feature type="compositionally biased region" description="Acidic residues" evidence="3">
    <location>
        <begin position="244"/>
        <end position="255"/>
    </location>
</feature>
<evidence type="ECO:0000313" key="4">
    <source>
        <dbReference type="EMBL" id="RQH52745.1"/>
    </source>
</evidence>
<dbReference type="RefSeq" id="WP_124144624.1">
    <property type="nucleotide sequence ID" value="NZ_CAWOKI010000029.1"/>
</dbReference>
<dbReference type="InterPro" id="IPR039559">
    <property type="entry name" value="AIM6_PI-PLC-like_dom"/>
</dbReference>
<comment type="subcellular location">
    <subcellularLocation>
        <location evidence="1">Secreted</location>
    </subcellularLocation>
</comment>
<dbReference type="CDD" id="cd08577">
    <property type="entry name" value="PI-PLCc_GDPD_SF_unchar3"/>
    <property type="match status" value="1"/>
</dbReference>